<evidence type="ECO:0000256" key="3">
    <source>
        <dbReference type="PROSITE-ProRule" id="PRU00339"/>
    </source>
</evidence>
<proteinExistence type="predicted"/>
<dbReference type="GO" id="GO:0031514">
    <property type="term" value="C:motile cilium"/>
    <property type="evidence" value="ECO:0007669"/>
    <property type="project" value="TreeGrafter"/>
</dbReference>
<dbReference type="OrthoDB" id="6284984at2759"/>
<keyword evidence="5" id="KW-1185">Reference proteome</keyword>
<dbReference type="Gene3D" id="1.25.40.10">
    <property type="entry name" value="Tetratricopeptide repeat domain"/>
    <property type="match status" value="1"/>
</dbReference>
<dbReference type="PROSITE" id="PS50005">
    <property type="entry name" value="TPR"/>
    <property type="match status" value="1"/>
</dbReference>
<dbReference type="EMBL" id="UYRU01059280">
    <property type="protein sequence ID" value="VDN14434.1"/>
    <property type="molecule type" value="Genomic_DNA"/>
</dbReference>
<sequence length="278" mass="31147">MAHHLIHLRKYLDRCSSYYLCSPPGTSPNGGPPVAEAGNGLKFLALPRQVPRSSPSALAYVNELAQYHVVAAKTVMRKDLGNVSHCTISDHGREDYVEAITRARESLNNAIETDPENVEAWATLGELYSVAGDRVSAIRHFERAMNLRNWPCRKSRLFQLCFAELCLKEGKFEKSKQLFLQCCQDAPSCLSWLGVGISCYRLNQLEEAEEALEEANALNNKNATVWAYLSMISIEKRHVVEAEQSYKYAIKMGLNDKELLEELHGLQNKAGLGNPLHN</sequence>
<evidence type="ECO:0000313" key="5">
    <source>
        <dbReference type="Proteomes" id="UP000281553"/>
    </source>
</evidence>
<dbReference type="InterPro" id="IPR011990">
    <property type="entry name" value="TPR-like_helical_dom_sf"/>
</dbReference>
<dbReference type="GO" id="GO:0060271">
    <property type="term" value="P:cilium assembly"/>
    <property type="evidence" value="ECO:0007669"/>
    <property type="project" value="TreeGrafter"/>
</dbReference>
<dbReference type="SUPFAM" id="SSF81901">
    <property type="entry name" value="HCP-like"/>
    <property type="match status" value="1"/>
</dbReference>
<dbReference type="InterPro" id="IPR052628">
    <property type="entry name" value="CFAP70"/>
</dbReference>
<keyword evidence="1" id="KW-0677">Repeat</keyword>
<dbReference type="PANTHER" id="PTHR44314:SF1">
    <property type="entry name" value="CILIA- AND FLAGELLA-ASSOCIATED PROTEIN 70"/>
    <property type="match status" value="1"/>
</dbReference>
<feature type="repeat" description="TPR" evidence="3">
    <location>
        <begin position="118"/>
        <end position="151"/>
    </location>
</feature>
<evidence type="ECO:0000256" key="1">
    <source>
        <dbReference type="ARBA" id="ARBA00022737"/>
    </source>
</evidence>
<reference evidence="4 5" key="1">
    <citation type="submission" date="2018-11" db="EMBL/GenBank/DDBJ databases">
        <authorList>
            <consortium name="Pathogen Informatics"/>
        </authorList>
    </citation>
    <scope>NUCLEOTIDE SEQUENCE [LARGE SCALE GENOMIC DNA]</scope>
</reference>
<dbReference type="InterPro" id="IPR019734">
    <property type="entry name" value="TPR_rpt"/>
</dbReference>
<evidence type="ECO:0000313" key="4">
    <source>
        <dbReference type="EMBL" id="VDN14434.1"/>
    </source>
</evidence>
<accession>A0A3P7LCE9</accession>
<dbReference type="Pfam" id="PF13181">
    <property type="entry name" value="TPR_8"/>
    <property type="match status" value="1"/>
</dbReference>
<dbReference type="AlphaFoldDB" id="A0A3P7LCE9"/>
<dbReference type="Proteomes" id="UP000281553">
    <property type="component" value="Unassembled WGS sequence"/>
</dbReference>
<evidence type="ECO:0000256" key="2">
    <source>
        <dbReference type="ARBA" id="ARBA00022803"/>
    </source>
</evidence>
<organism evidence="4 5">
    <name type="scientific">Dibothriocephalus latus</name>
    <name type="common">Fish tapeworm</name>
    <name type="synonym">Diphyllobothrium latum</name>
    <dbReference type="NCBI Taxonomy" id="60516"/>
    <lineage>
        <taxon>Eukaryota</taxon>
        <taxon>Metazoa</taxon>
        <taxon>Spiralia</taxon>
        <taxon>Lophotrochozoa</taxon>
        <taxon>Platyhelminthes</taxon>
        <taxon>Cestoda</taxon>
        <taxon>Eucestoda</taxon>
        <taxon>Diphyllobothriidea</taxon>
        <taxon>Diphyllobothriidae</taxon>
        <taxon>Dibothriocephalus</taxon>
    </lineage>
</organism>
<dbReference type="GO" id="GO:0003341">
    <property type="term" value="P:cilium movement"/>
    <property type="evidence" value="ECO:0007669"/>
    <property type="project" value="TreeGrafter"/>
</dbReference>
<name>A0A3P7LCE9_DIBLA</name>
<gene>
    <name evidence="4" type="ORF">DILT_LOCUS10265</name>
</gene>
<dbReference type="SMART" id="SM00028">
    <property type="entry name" value="TPR"/>
    <property type="match status" value="2"/>
</dbReference>
<protein>
    <submittedName>
        <fullName evidence="4">Uncharacterized protein</fullName>
    </submittedName>
</protein>
<dbReference type="GO" id="GO:0070062">
    <property type="term" value="C:extracellular exosome"/>
    <property type="evidence" value="ECO:0007669"/>
    <property type="project" value="TreeGrafter"/>
</dbReference>
<keyword evidence="2 3" id="KW-0802">TPR repeat</keyword>
<dbReference type="PANTHER" id="PTHR44314">
    <property type="entry name" value="CILIA- AND FLAGELLA-ASSOCIATED PROTEIN 70"/>
    <property type="match status" value="1"/>
</dbReference>